<dbReference type="AlphaFoldDB" id="A0A1T0A4N5"/>
<dbReference type="KEGG" id="hpak:JT17_06300"/>
<dbReference type="Proteomes" id="UP001148834">
    <property type="component" value="Unassembled WGS sequence"/>
</dbReference>
<reference evidence="1" key="3">
    <citation type="submission" date="2022-09" db="EMBL/GenBank/DDBJ databases">
        <title>Molecular characterization of Glaesserella parasuis strains circulating in commercial swine farms using whole-genome sequencing.</title>
        <authorList>
            <person name="Mugabi R."/>
            <person name="Clavijo M."/>
            <person name="Li G."/>
        </authorList>
    </citation>
    <scope>NUCLEOTIDE SEQUENCE</scope>
    <source>
        <strain evidence="1">0435-53</strain>
    </source>
</reference>
<protein>
    <submittedName>
        <fullName evidence="1">Uncharacterized protein</fullName>
    </submittedName>
</protein>
<evidence type="ECO:0000313" key="4">
    <source>
        <dbReference type="Proteomes" id="UP000509790"/>
    </source>
</evidence>
<dbReference type="KEGG" id="hpas:JL26_08200"/>
<evidence type="ECO:0000313" key="2">
    <source>
        <dbReference type="EMBL" id="QKY71928.1"/>
    </source>
</evidence>
<name>A0A1T0A4N5_GLAPU</name>
<dbReference type="EMBL" id="CP041334">
    <property type="protein sequence ID" value="QKY71928.1"/>
    <property type="molecule type" value="Genomic_DNA"/>
</dbReference>
<proteinExistence type="predicted"/>
<dbReference type="RefSeq" id="WP_016528526.1">
    <property type="nucleotide sequence ID" value="NZ_CBCRUP010000006.1"/>
</dbReference>
<dbReference type="EMBL" id="JAODIR010000067">
    <property type="protein sequence ID" value="MDD2168874.1"/>
    <property type="molecule type" value="Genomic_DNA"/>
</dbReference>
<dbReference type="EMBL" id="CP071491">
    <property type="protein sequence ID" value="QSX17113.1"/>
    <property type="molecule type" value="Genomic_DNA"/>
</dbReference>
<evidence type="ECO:0000313" key="3">
    <source>
        <dbReference type="EMBL" id="QSX17113.1"/>
    </source>
</evidence>
<accession>A0A1T0A4N5</accession>
<evidence type="ECO:0000313" key="5">
    <source>
        <dbReference type="Proteomes" id="UP001148834"/>
    </source>
</evidence>
<dbReference type="Proteomes" id="UP000509790">
    <property type="component" value="Chromosome"/>
</dbReference>
<organism evidence="1 5">
    <name type="scientific">Glaesserella parasuis</name>
    <name type="common">Haemophilus parasuis</name>
    <dbReference type="NCBI Taxonomy" id="738"/>
    <lineage>
        <taxon>Bacteria</taxon>
        <taxon>Pseudomonadati</taxon>
        <taxon>Pseudomonadota</taxon>
        <taxon>Gammaproteobacteria</taxon>
        <taxon>Pasteurellales</taxon>
        <taxon>Pasteurellaceae</taxon>
        <taxon>Glaesserella</taxon>
    </lineage>
</organism>
<reference evidence="3" key="2">
    <citation type="submission" date="2021-03" db="EMBL/GenBank/DDBJ databases">
        <title>Characterization of a novel Integrative Conjugative Element in Glaesserella parasuis.</title>
        <authorList>
            <person name="Hu G."/>
            <person name="Sun H."/>
        </authorList>
    </citation>
    <scope>NUCLEOTIDE SEQUENCE</scope>
    <source>
        <strain evidence="3">GHP1807</strain>
    </source>
</reference>
<dbReference type="Proteomes" id="UP000662736">
    <property type="component" value="Chromosome"/>
</dbReference>
<evidence type="ECO:0000313" key="1">
    <source>
        <dbReference type="EMBL" id="MDD2168874.1"/>
    </source>
</evidence>
<sequence length="64" mass="7389">MIKEQMKNGMFAYKGLSGTYYQYDLSNPVDKQLYETDIAAQTRDKLSLNLYRQLENGGGVYENL</sequence>
<gene>
    <name evidence="2" type="ORF">FLK62_00660</name>
    <name evidence="3" type="ORF">J1G54_00530</name>
    <name evidence="1" type="ORF">N5925_09885</name>
</gene>
<reference evidence="2 4" key="1">
    <citation type="submission" date="2019-06" db="EMBL/GenBank/DDBJ databases">
        <title>Complete genome sequence of Haemophilus parasuis HPS412.</title>
        <authorList>
            <person name="Yang S."/>
            <person name="Huang C."/>
        </authorList>
    </citation>
    <scope>NUCLEOTIDE SEQUENCE [LARGE SCALE GENOMIC DNA]</scope>
    <source>
        <strain evidence="2 4">HPS412</strain>
    </source>
</reference>